<keyword evidence="1" id="KW-0238">DNA-binding</keyword>
<dbReference type="STRING" id="1208324.P73_1542"/>
<dbReference type="Pfam" id="PF13560">
    <property type="entry name" value="HTH_31"/>
    <property type="match status" value="1"/>
</dbReference>
<dbReference type="InterPro" id="IPR010982">
    <property type="entry name" value="Lambda_DNA-bd_dom_sf"/>
</dbReference>
<dbReference type="GO" id="GO:0003677">
    <property type="term" value="F:DNA binding"/>
    <property type="evidence" value="ECO:0007669"/>
    <property type="project" value="UniProtKB-KW"/>
</dbReference>
<dbReference type="RefSeq" id="WP_052453108.1">
    <property type="nucleotide sequence ID" value="NZ_CP004393.1"/>
</dbReference>
<dbReference type="Gene3D" id="1.10.260.40">
    <property type="entry name" value="lambda repressor-like DNA-binding domains"/>
    <property type="match status" value="1"/>
</dbReference>
<dbReference type="PROSITE" id="PS50943">
    <property type="entry name" value="HTH_CROC1"/>
    <property type="match status" value="1"/>
</dbReference>
<dbReference type="PANTHER" id="PTHR46797:SF11">
    <property type="entry name" value="HTH-TYPE TRANSCRIPTIONAL REGULATOR PUUR"/>
    <property type="match status" value="1"/>
</dbReference>
<feature type="domain" description="HTH cro/C1-type" evidence="2">
    <location>
        <begin position="17"/>
        <end position="71"/>
    </location>
</feature>
<dbReference type="CDD" id="cd02209">
    <property type="entry name" value="cupin_XRE_C"/>
    <property type="match status" value="1"/>
</dbReference>
<dbReference type="OrthoDB" id="9814751at2"/>
<evidence type="ECO:0000259" key="2">
    <source>
        <dbReference type="PROSITE" id="PS50943"/>
    </source>
</evidence>
<dbReference type="GO" id="GO:0005829">
    <property type="term" value="C:cytosol"/>
    <property type="evidence" value="ECO:0007669"/>
    <property type="project" value="TreeGrafter"/>
</dbReference>
<dbReference type="EMBL" id="CP004393">
    <property type="protein sequence ID" value="AJE46257.1"/>
    <property type="molecule type" value="Genomic_DNA"/>
</dbReference>
<dbReference type="SUPFAM" id="SSF47413">
    <property type="entry name" value="lambda repressor-like DNA-binding domains"/>
    <property type="match status" value="1"/>
</dbReference>
<dbReference type="InterPro" id="IPR001387">
    <property type="entry name" value="Cro/C1-type_HTH"/>
</dbReference>
<proteinExistence type="predicted"/>
<protein>
    <submittedName>
        <fullName evidence="3">XRE family transcriptional regulator</fullName>
    </submittedName>
</protein>
<sequence>MNSRNTTAGDPALGHRLRVLRERAGLSQRTLARKVGVPNSTISLIESGKTNPSVGALRKILDGIPVSLSEFFAFEPAPERQIFYAAEELVEIGQGKLSLRQIGTTPFGRAMMLLRETYAPGADTGRVMYRHEGEEGGIVISGRIEVTVGEERKILGPGDAYYFDSRQPHRFRQVGPEPCVLFSACTPPSF</sequence>
<gene>
    <name evidence="3" type="ORF">P73_1542</name>
</gene>
<dbReference type="InterPro" id="IPR011051">
    <property type="entry name" value="RmlC_Cupin_sf"/>
</dbReference>
<dbReference type="AlphaFoldDB" id="A0A0B5E1C0"/>
<dbReference type="Pfam" id="PF07883">
    <property type="entry name" value="Cupin_2"/>
    <property type="match status" value="1"/>
</dbReference>
<dbReference type="HOGENOM" id="CLU_085376_1_4_5"/>
<dbReference type="KEGG" id="cid:P73_1542"/>
<evidence type="ECO:0000313" key="3">
    <source>
        <dbReference type="EMBL" id="AJE46257.1"/>
    </source>
</evidence>
<evidence type="ECO:0000313" key="4">
    <source>
        <dbReference type="Proteomes" id="UP000031521"/>
    </source>
</evidence>
<dbReference type="InterPro" id="IPR013096">
    <property type="entry name" value="Cupin_2"/>
</dbReference>
<dbReference type="InterPro" id="IPR050807">
    <property type="entry name" value="TransReg_Diox_bact_type"/>
</dbReference>
<dbReference type="SMART" id="SM00530">
    <property type="entry name" value="HTH_XRE"/>
    <property type="match status" value="1"/>
</dbReference>
<accession>A0A0B5E1C0</accession>
<dbReference type="Proteomes" id="UP000031521">
    <property type="component" value="Chromosome"/>
</dbReference>
<name>A0A0B5E1C0_9RHOB</name>
<dbReference type="CDD" id="cd00093">
    <property type="entry name" value="HTH_XRE"/>
    <property type="match status" value="1"/>
</dbReference>
<organism evidence="3 4">
    <name type="scientific">Celeribacter indicus</name>
    <dbReference type="NCBI Taxonomy" id="1208324"/>
    <lineage>
        <taxon>Bacteria</taxon>
        <taxon>Pseudomonadati</taxon>
        <taxon>Pseudomonadota</taxon>
        <taxon>Alphaproteobacteria</taxon>
        <taxon>Rhodobacterales</taxon>
        <taxon>Roseobacteraceae</taxon>
        <taxon>Celeribacter</taxon>
    </lineage>
</organism>
<dbReference type="GO" id="GO:0003700">
    <property type="term" value="F:DNA-binding transcription factor activity"/>
    <property type="evidence" value="ECO:0007669"/>
    <property type="project" value="TreeGrafter"/>
</dbReference>
<reference evidence="3 4" key="1">
    <citation type="journal article" date="2014" name="Int. J. Syst. Evol. Microbiol.">
        <title>Celeribacter indicus sp. nov., a polycyclic aromatic hydrocarbon-degrading bacterium from deep-sea sediment and reclassification of Huaishuia halophila as Celeribacter halophilus comb. nov.</title>
        <authorList>
            <person name="Lai Q."/>
            <person name="Cao J."/>
            <person name="Yuan J."/>
            <person name="Li F."/>
            <person name="Shao Z."/>
        </authorList>
    </citation>
    <scope>NUCLEOTIDE SEQUENCE [LARGE SCALE GENOMIC DNA]</scope>
    <source>
        <strain evidence="3">P73</strain>
    </source>
</reference>
<dbReference type="InterPro" id="IPR014710">
    <property type="entry name" value="RmlC-like_jellyroll"/>
</dbReference>
<dbReference type="SUPFAM" id="SSF51182">
    <property type="entry name" value="RmlC-like cupins"/>
    <property type="match status" value="1"/>
</dbReference>
<dbReference type="PANTHER" id="PTHR46797">
    <property type="entry name" value="HTH-TYPE TRANSCRIPTIONAL REGULATOR"/>
    <property type="match status" value="1"/>
</dbReference>
<evidence type="ECO:0000256" key="1">
    <source>
        <dbReference type="ARBA" id="ARBA00023125"/>
    </source>
</evidence>
<dbReference type="Gene3D" id="2.60.120.10">
    <property type="entry name" value="Jelly Rolls"/>
    <property type="match status" value="1"/>
</dbReference>
<keyword evidence="4" id="KW-1185">Reference proteome</keyword>